<evidence type="ECO:0000256" key="6">
    <source>
        <dbReference type="ARBA" id="ARBA00023136"/>
    </source>
</evidence>
<organism evidence="10 11">
    <name type="scientific">Eiseniibacteriota bacterium</name>
    <dbReference type="NCBI Taxonomy" id="2212470"/>
    <lineage>
        <taxon>Bacteria</taxon>
        <taxon>Candidatus Eiseniibacteriota</taxon>
    </lineage>
</organism>
<dbReference type="SUPFAM" id="SSF161111">
    <property type="entry name" value="Cation efflux protein transmembrane domain-like"/>
    <property type="match status" value="1"/>
</dbReference>
<evidence type="ECO:0000256" key="1">
    <source>
        <dbReference type="ARBA" id="ARBA00004141"/>
    </source>
</evidence>
<dbReference type="NCBIfam" id="TIGR01297">
    <property type="entry name" value="CDF"/>
    <property type="match status" value="1"/>
</dbReference>
<dbReference type="Gene3D" id="1.20.1510.10">
    <property type="entry name" value="Cation efflux protein transmembrane domain"/>
    <property type="match status" value="1"/>
</dbReference>
<evidence type="ECO:0000256" key="5">
    <source>
        <dbReference type="ARBA" id="ARBA00022989"/>
    </source>
</evidence>
<evidence type="ECO:0000256" key="3">
    <source>
        <dbReference type="ARBA" id="ARBA00022448"/>
    </source>
</evidence>
<dbReference type="GO" id="GO:0005886">
    <property type="term" value="C:plasma membrane"/>
    <property type="evidence" value="ECO:0007669"/>
    <property type="project" value="TreeGrafter"/>
</dbReference>
<dbReference type="Proteomes" id="UP000319836">
    <property type="component" value="Unassembled WGS sequence"/>
</dbReference>
<protein>
    <submittedName>
        <fullName evidence="10">Cation transporter</fullName>
    </submittedName>
</protein>
<evidence type="ECO:0000256" key="7">
    <source>
        <dbReference type="SAM" id="Phobius"/>
    </source>
</evidence>
<reference evidence="10 11" key="1">
    <citation type="journal article" date="2019" name="Nat. Microbiol.">
        <title>Mediterranean grassland soil C-N compound turnover is dependent on rainfall and depth, and is mediated by genomically divergent microorganisms.</title>
        <authorList>
            <person name="Diamond S."/>
            <person name="Andeer P.F."/>
            <person name="Li Z."/>
            <person name="Crits-Christoph A."/>
            <person name="Burstein D."/>
            <person name="Anantharaman K."/>
            <person name="Lane K.R."/>
            <person name="Thomas B.C."/>
            <person name="Pan C."/>
            <person name="Northen T.R."/>
            <person name="Banfield J.F."/>
        </authorList>
    </citation>
    <scope>NUCLEOTIDE SEQUENCE [LARGE SCALE GENOMIC DNA]</scope>
    <source>
        <strain evidence="10">WS_10</strain>
    </source>
</reference>
<dbReference type="AlphaFoldDB" id="A0A538U5F3"/>
<dbReference type="GO" id="GO:0015086">
    <property type="term" value="F:cadmium ion transmembrane transporter activity"/>
    <property type="evidence" value="ECO:0007669"/>
    <property type="project" value="TreeGrafter"/>
</dbReference>
<proteinExistence type="inferred from homology"/>
<evidence type="ECO:0000256" key="2">
    <source>
        <dbReference type="ARBA" id="ARBA00008114"/>
    </source>
</evidence>
<dbReference type="GO" id="GO:0015341">
    <property type="term" value="F:zinc efflux antiporter activity"/>
    <property type="evidence" value="ECO:0007669"/>
    <property type="project" value="TreeGrafter"/>
</dbReference>
<accession>A0A538U5F3</accession>
<keyword evidence="5 7" id="KW-1133">Transmembrane helix</keyword>
<comment type="caution">
    <text evidence="10">The sequence shown here is derived from an EMBL/GenBank/DDBJ whole genome shotgun (WGS) entry which is preliminary data.</text>
</comment>
<feature type="domain" description="Cation efflux protein cytoplasmic" evidence="9">
    <location>
        <begin position="223"/>
        <end position="293"/>
    </location>
</feature>
<dbReference type="SUPFAM" id="SSF160240">
    <property type="entry name" value="Cation efflux protein cytoplasmic domain-like"/>
    <property type="match status" value="1"/>
</dbReference>
<sequence>MNSATLLPRVAERLTGIARVMWVILWLNVVVALAKLAYGFRSGALAITADGIHSLLDSASNVIGLIAISVARRPADSNHPYGHRKYETFAALGVAIMLFIGCWEIGTTAFERLRHPRLPAVGPIGYAVLVTTLIVNSLVVVYERRAAKRLQSELLESDAAHTGSDVFATLLVLASFVAIRFRLGWADVAAAGLIVVLIVLAGVRILKGTLSTLSDERRLAPEEVESEALLETGVREVHNVRSRGTADDIHLDLHVLLDPTTPLAVAHELAHRVERRLRDRWPGVSDVVVHVEPALESERARERVGGGLRAEG</sequence>
<evidence type="ECO:0000313" key="11">
    <source>
        <dbReference type="Proteomes" id="UP000319836"/>
    </source>
</evidence>
<dbReference type="InterPro" id="IPR027469">
    <property type="entry name" value="Cation_efflux_TMD_sf"/>
</dbReference>
<dbReference type="GO" id="GO:0006882">
    <property type="term" value="P:intracellular zinc ion homeostasis"/>
    <property type="evidence" value="ECO:0007669"/>
    <property type="project" value="TreeGrafter"/>
</dbReference>
<name>A0A538U5F3_UNCEI</name>
<dbReference type="InterPro" id="IPR050291">
    <property type="entry name" value="CDF_Transporter"/>
</dbReference>
<keyword evidence="6 7" id="KW-0472">Membrane</keyword>
<evidence type="ECO:0000259" key="8">
    <source>
        <dbReference type="Pfam" id="PF01545"/>
    </source>
</evidence>
<dbReference type="GO" id="GO:0015093">
    <property type="term" value="F:ferrous iron transmembrane transporter activity"/>
    <property type="evidence" value="ECO:0007669"/>
    <property type="project" value="TreeGrafter"/>
</dbReference>
<comment type="subcellular location">
    <subcellularLocation>
        <location evidence="1">Membrane</location>
        <topology evidence="1">Multi-pass membrane protein</topology>
    </subcellularLocation>
</comment>
<comment type="similarity">
    <text evidence="2">Belongs to the cation diffusion facilitator (CDF) transporter (TC 2.A.4) family.</text>
</comment>
<dbReference type="InterPro" id="IPR036837">
    <property type="entry name" value="Cation_efflux_CTD_sf"/>
</dbReference>
<dbReference type="Pfam" id="PF01545">
    <property type="entry name" value="Cation_efflux"/>
    <property type="match status" value="1"/>
</dbReference>
<dbReference type="InterPro" id="IPR027470">
    <property type="entry name" value="Cation_efflux_CTD"/>
</dbReference>
<dbReference type="PANTHER" id="PTHR43840">
    <property type="entry name" value="MITOCHONDRIAL METAL TRANSPORTER 1-RELATED"/>
    <property type="match status" value="1"/>
</dbReference>
<dbReference type="Pfam" id="PF16916">
    <property type="entry name" value="ZT_dimer"/>
    <property type="match status" value="1"/>
</dbReference>
<dbReference type="InterPro" id="IPR002524">
    <property type="entry name" value="Cation_efflux"/>
</dbReference>
<keyword evidence="4 7" id="KW-0812">Transmembrane</keyword>
<feature type="transmembrane region" description="Helical" evidence="7">
    <location>
        <begin position="20"/>
        <end position="38"/>
    </location>
</feature>
<feature type="transmembrane region" description="Helical" evidence="7">
    <location>
        <begin position="188"/>
        <end position="206"/>
    </location>
</feature>
<gene>
    <name evidence="10" type="ORF">E6K80_06500</name>
</gene>
<dbReference type="PANTHER" id="PTHR43840:SF15">
    <property type="entry name" value="MITOCHONDRIAL METAL TRANSPORTER 1-RELATED"/>
    <property type="match status" value="1"/>
</dbReference>
<feature type="transmembrane region" description="Helical" evidence="7">
    <location>
        <begin position="122"/>
        <end position="142"/>
    </location>
</feature>
<dbReference type="EMBL" id="VBPA01000150">
    <property type="protein sequence ID" value="TMQ71120.1"/>
    <property type="molecule type" value="Genomic_DNA"/>
</dbReference>
<dbReference type="InterPro" id="IPR058533">
    <property type="entry name" value="Cation_efflux_TM"/>
</dbReference>
<evidence type="ECO:0000313" key="10">
    <source>
        <dbReference type="EMBL" id="TMQ71120.1"/>
    </source>
</evidence>
<evidence type="ECO:0000256" key="4">
    <source>
        <dbReference type="ARBA" id="ARBA00022692"/>
    </source>
</evidence>
<feature type="domain" description="Cation efflux protein transmembrane" evidence="8">
    <location>
        <begin position="21"/>
        <end position="213"/>
    </location>
</feature>
<evidence type="ECO:0000259" key="9">
    <source>
        <dbReference type="Pfam" id="PF16916"/>
    </source>
</evidence>
<feature type="transmembrane region" description="Helical" evidence="7">
    <location>
        <begin position="89"/>
        <end position="110"/>
    </location>
</feature>
<keyword evidence="3" id="KW-0813">Transport</keyword>
<dbReference type="Gene3D" id="3.30.70.1350">
    <property type="entry name" value="Cation efflux protein, cytoplasmic domain"/>
    <property type="match status" value="1"/>
</dbReference>